<dbReference type="HOGENOM" id="CLU_505177_0_0_11"/>
<dbReference type="KEGG" id="sro:Sros_1487"/>
<gene>
    <name evidence="1" type="ordered locus">Sros_1487</name>
</gene>
<sequence>MTASQGFAVTPTNLTRASNGVDALIGRVDEVGKLAGEATRQLSGFHPWGLLGEIHLRGSCTSLMEEFSGHLRAMRAGFEGAGERLAKTGVTYAAANPVDETLLEMLAAAAARKEIKPEPIRELNPASRFYRDHRILNGLITFAPYPFGLFGTTVMDGLRLYGDIASDDKFNIGSDLAVFTQDVIATYFSVRSAPTLMRSDPLGYLVSTGCRFLINALYWVKWAADWVTGDPIATGQAAYNYDSMATSVRGLAEDLEQALASAYRDGDWQGEASEVARERLAVFGRGIAETGDMANRVAAMLQLATAIIGAVEGIVRGIIGDLIVWAIRTWFSASMLAPATAGQSVVAAAEGISVASAASAGRVRAVLDQAVSFMRRLSALMRRALAALAHGRNRAFTWLRGTPWGHRNLEFTFGSRYYDQIVRADAGAAMGARLTRRDYAASFRQQTKQLSMTNLVNAFGFWGYRTDKRGVPYPDGRQKLAIQRYVIKDRNGETNSLTAYPAPLAYTAIYALPFARAWQYRGRAGEEVSAAQIDADLSL</sequence>
<evidence type="ECO:0000313" key="2">
    <source>
        <dbReference type="Proteomes" id="UP000002029"/>
    </source>
</evidence>
<dbReference type="RefSeq" id="WP_012888225.1">
    <property type="nucleotide sequence ID" value="NC_013595.1"/>
</dbReference>
<reference evidence="1 2" key="1">
    <citation type="journal article" date="2010" name="Stand. Genomic Sci.">
        <title>Complete genome sequence of Streptosporangium roseum type strain (NI 9100).</title>
        <authorList>
            <person name="Nolan M."/>
            <person name="Sikorski J."/>
            <person name="Jando M."/>
            <person name="Lucas S."/>
            <person name="Lapidus A."/>
            <person name="Glavina Del Rio T."/>
            <person name="Chen F."/>
            <person name="Tice H."/>
            <person name="Pitluck S."/>
            <person name="Cheng J.F."/>
            <person name="Chertkov O."/>
            <person name="Sims D."/>
            <person name="Meincke L."/>
            <person name="Brettin T."/>
            <person name="Han C."/>
            <person name="Detter J.C."/>
            <person name="Bruce D."/>
            <person name="Goodwin L."/>
            <person name="Land M."/>
            <person name="Hauser L."/>
            <person name="Chang Y.J."/>
            <person name="Jeffries C.D."/>
            <person name="Ivanova N."/>
            <person name="Mavromatis K."/>
            <person name="Mikhailova N."/>
            <person name="Chen A."/>
            <person name="Palaniappan K."/>
            <person name="Chain P."/>
            <person name="Rohde M."/>
            <person name="Goker M."/>
            <person name="Bristow J."/>
            <person name="Eisen J.A."/>
            <person name="Markowitz V."/>
            <person name="Hugenholtz P."/>
            <person name="Kyrpides N.C."/>
            <person name="Klenk H.P."/>
        </authorList>
    </citation>
    <scope>NUCLEOTIDE SEQUENCE [LARGE SCALE GENOMIC DNA]</scope>
    <source>
        <strain evidence="2">ATCC 12428 / DSM 43021 / JCM 3005 / NI 9100</strain>
    </source>
</reference>
<accession>D2AQD6</accession>
<proteinExistence type="predicted"/>
<name>D2AQD6_STRRD</name>
<dbReference type="AlphaFoldDB" id="D2AQD6"/>
<protein>
    <submittedName>
        <fullName evidence="1">Uncharacterized protein</fullName>
    </submittedName>
</protein>
<evidence type="ECO:0000313" key="1">
    <source>
        <dbReference type="EMBL" id="ACZ84480.1"/>
    </source>
</evidence>
<dbReference type="STRING" id="479432.Sros_1487"/>
<dbReference type="EMBL" id="CP001814">
    <property type="protein sequence ID" value="ACZ84480.1"/>
    <property type="molecule type" value="Genomic_DNA"/>
</dbReference>
<dbReference type="Proteomes" id="UP000002029">
    <property type="component" value="Chromosome"/>
</dbReference>
<dbReference type="eggNOG" id="COG3209">
    <property type="taxonomic scope" value="Bacteria"/>
</dbReference>
<keyword evidence="2" id="KW-1185">Reference proteome</keyword>
<dbReference type="OrthoDB" id="4763957at2"/>
<organism evidence="1 2">
    <name type="scientific">Streptosporangium roseum (strain ATCC 12428 / DSM 43021 / JCM 3005 / KCTC 9067 / NCIMB 10171 / NRRL 2505 / NI 9100)</name>
    <dbReference type="NCBI Taxonomy" id="479432"/>
    <lineage>
        <taxon>Bacteria</taxon>
        <taxon>Bacillati</taxon>
        <taxon>Actinomycetota</taxon>
        <taxon>Actinomycetes</taxon>
        <taxon>Streptosporangiales</taxon>
        <taxon>Streptosporangiaceae</taxon>
        <taxon>Streptosporangium</taxon>
    </lineage>
</organism>